<name>A0ABU1W6P9_9GAMM</name>
<proteinExistence type="predicted"/>
<feature type="signal peptide" evidence="1">
    <location>
        <begin position="1"/>
        <end position="20"/>
    </location>
</feature>
<dbReference type="SUPFAM" id="SSF48452">
    <property type="entry name" value="TPR-like"/>
    <property type="match status" value="1"/>
</dbReference>
<dbReference type="RefSeq" id="WP_310057717.1">
    <property type="nucleotide sequence ID" value="NZ_JAVDVY010000001.1"/>
</dbReference>
<gene>
    <name evidence="2" type="ORF">J2X06_000456</name>
</gene>
<dbReference type="EMBL" id="JAVDVY010000001">
    <property type="protein sequence ID" value="MDR7133272.1"/>
    <property type="molecule type" value="Genomic_DNA"/>
</dbReference>
<dbReference type="Gene3D" id="1.25.40.10">
    <property type="entry name" value="Tetratricopeptide repeat domain"/>
    <property type="match status" value="1"/>
</dbReference>
<accession>A0ABU1W6P9</accession>
<sequence length="300" mass="33374">MRIKAFAFATMLAFMPTANACVNAVGTDHTGQKFEAGWYVGKDMTDPMFQQNQRNYWSSVATRTIQEARARPDFEHLTNLGVLLIYQGQYDLAIRHFLFVERRFPGHHETAANLGTALELAGHDTVALRWIRIGMRRNQHEHYGSEWLHARILQAKAALAKNPDYLDGRSVGGVTFEPTLVPPLPTATPAGNDGKPVKLWELNQALAYQLYERTQFVRPKDPVVANLLLDWATLNLVGGPIENADALYDAAVAYGATRDTLTRSRQSYIKRTLAQADGAKTEASEDICAICQPLPPPPSE</sequence>
<protein>
    <submittedName>
        <fullName evidence="2">Tetratricopeptide (TPR) repeat protein</fullName>
    </submittedName>
</protein>
<evidence type="ECO:0000313" key="2">
    <source>
        <dbReference type="EMBL" id="MDR7133272.1"/>
    </source>
</evidence>
<organism evidence="2 3">
    <name type="scientific">Lysobacter niastensis</name>
    <dbReference type="NCBI Taxonomy" id="380629"/>
    <lineage>
        <taxon>Bacteria</taxon>
        <taxon>Pseudomonadati</taxon>
        <taxon>Pseudomonadota</taxon>
        <taxon>Gammaproteobacteria</taxon>
        <taxon>Lysobacterales</taxon>
        <taxon>Lysobacteraceae</taxon>
        <taxon>Lysobacter</taxon>
    </lineage>
</organism>
<feature type="chain" id="PRO_5046589295" evidence="1">
    <location>
        <begin position="21"/>
        <end position="300"/>
    </location>
</feature>
<comment type="caution">
    <text evidence="2">The sequence shown here is derived from an EMBL/GenBank/DDBJ whole genome shotgun (WGS) entry which is preliminary data.</text>
</comment>
<dbReference type="Proteomes" id="UP001251524">
    <property type="component" value="Unassembled WGS sequence"/>
</dbReference>
<evidence type="ECO:0000256" key="1">
    <source>
        <dbReference type="SAM" id="SignalP"/>
    </source>
</evidence>
<reference evidence="2 3" key="1">
    <citation type="submission" date="2023-07" db="EMBL/GenBank/DDBJ databases">
        <title>Sorghum-associated microbial communities from plants grown in Nebraska, USA.</title>
        <authorList>
            <person name="Schachtman D."/>
        </authorList>
    </citation>
    <scope>NUCLEOTIDE SEQUENCE [LARGE SCALE GENOMIC DNA]</scope>
    <source>
        <strain evidence="2 3">BE198</strain>
    </source>
</reference>
<keyword evidence="3" id="KW-1185">Reference proteome</keyword>
<keyword evidence="1" id="KW-0732">Signal</keyword>
<dbReference type="InterPro" id="IPR011990">
    <property type="entry name" value="TPR-like_helical_dom_sf"/>
</dbReference>
<evidence type="ECO:0000313" key="3">
    <source>
        <dbReference type="Proteomes" id="UP001251524"/>
    </source>
</evidence>